<dbReference type="AlphaFoldDB" id="A0AAJ5B8V0"/>
<dbReference type="EMBL" id="CP026109">
    <property type="protein sequence ID" value="AUT76531.1"/>
    <property type="molecule type" value="Genomic_DNA"/>
</dbReference>
<organism evidence="1 2">
    <name type="scientific">Paraburkholderia hospita</name>
    <dbReference type="NCBI Taxonomy" id="169430"/>
    <lineage>
        <taxon>Bacteria</taxon>
        <taxon>Pseudomonadati</taxon>
        <taxon>Pseudomonadota</taxon>
        <taxon>Betaproteobacteria</taxon>
        <taxon>Burkholderiales</taxon>
        <taxon>Burkholderiaceae</taxon>
        <taxon>Paraburkholderia</taxon>
    </lineage>
</organism>
<name>A0AAJ5B8V0_9BURK</name>
<dbReference type="Proteomes" id="UP000236649">
    <property type="component" value="Chromosome 5"/>
</dbReference>
<dbReference type="RefSeq" id="WP_090837607.1">
    <property type="nucleotide sequence ID" value="NZ_CADFGJ010000014.1"/>
</dbReference>
<evidence type="ECO:0000313" key="1">
    <source>
        <dbReference type="EMBL" id="AUT76531.1"/>
    </source>
</evidence>
<protein>
    <submittedName>
        <fullName evidence="1">Uncharacterized protein</fullName>
    </submittedName>
</protein>
<evidence type="ECO:0000313" key="2">
    <source>
        <dbReference type="Proteomes" id="UP000236649"/>
    </source>
</evidence>
<dbReference type="KEGG" id="phs:C2L64_51170"/>
<gene>
    <name evidence="1" type="ORF">C2L64_51170</name>
</gene>
<sequence length="71" mass="8008">MSYRTNIINGHRVHIEVTGDDKQGWLWWYTIDGGMPRRTDGRPLPTEELALSEAEDEAMADCNSMPKGDGD</sequence>
<reference evidence="1 2" key="1">
    <citation type="submission" date="2018-01" db="EMBL/GenBank/DDBJ databases">
        <title>Species boundaries and ecological features among Paraburkholderia terrae DSMZ17804T, P. hospita DSMZ17164T and P. caribensis DSMZ13236T.</title>
        <authorList>
            <person name="Pratama A.A."/>
        </authorList>
    </citation>
    <scope>NUCLEOTIDE SEQUENCE [LARGE SCALE GENOMIC DNA]</scope>
    <source>
        <strain evidence="1 2">DSM 17164</strain>
    </source>
</reference>
<proteinExistence type="predicted"/>
<accession>A0AAJ5B8V0</accession>
<dbReference type="GeneID" id="55536580"/>